<comment type="catalytic activity">
    <reaction evidence="2">
        <text>2 GTP = 3',3'-c-di-GMP + 2 diphosphate</text>
        <dbReference type="Rhea" id="RHEA:24898"/>
        <dbReference type="ChEBI" id="CHEBI:33019"/>
        <dbReference type="ChEBI" id="CHEBI:37565"/>
        <dbReference type="ChEBI" id="CHEBI:58805"/>
        <dbReference type="EC" id="2.7.7.65"/>
    </reaction>
</comment>
<dbReference type="OrthoDB" id="766410at2"/>
<dbReference type="PANTHER" id="PTHR45138:SF9">
    <property type="entry name" value="DIGUANYLATE CYCLASE DGCM-RELATED"/>
    <property type="match status" value="1"/>
</dbReference>
<dbReference type="AlphaFoldDB" id="A0A2P8F0K6"/>
<dbReference type="PANTHER" id="PTHR45138">
    <property type="entry name" value="REGULATORY COMPONENTS OF SENSORY TRANSDUCTION SYSTEM"/>
    <property type="match status" value="1"/>
</dbReference>
<dbReference type="GO" id="GO:0052621">
    <property type="term" value="F:diguanylate cyclase activity"/>
    <property type="evidence" value="ECO:0007669"/>
    <property type="project" value="UniProtKB-EC"/>
</dbReference>
<dbReference type="SMART" id="SM00267">
    <property type="entry name" value="GGDEF"/>
    <property type="match status" value="1"/>
</dbReference>
<dbReference type="Gene3D" id="3.30.70.270">
    <property type="match status" value="1"/>
</dbReference>
<dbReference type="RefSeq" id="WP_106591026.1">
    <property type="nucleotide sequence ID" value="NZ_PYGI01000005.1"/>
</dbReference>
<reference evidence="4 5" key="1">
    <citation type="submission" date="2018-03" db="EMBL/GenBank/DDBJ databases">
        <title>Genomic Encyclopedia of Archaeal and Bacterial Type Strains, Phase II (KMG-II): from individual species to whole genera.</title>
        <authorList>
            <person name="Goeker M."/>
        </authorList>
    </citation>
    <scope>NUCLEOTIDE SEQUENCE [LARGE SCALE GENOMIC DNA]</scope>
    <source>
        <strain evidence="4 5">DSM 17586</strain>
    </source>
</reference>
<dbReference type="Proteomes" id="UP000242133">
    <property type="component" value="Unassembled WGS sequence"/>
</dbReference>
<evidence type="ECO:0000313" key="4">
    <source>
        <dbReference type="EMBL" id="PSL15241.1"/>
    </source>
</evidence>
<comment type="caution">
    <text evidence="4">The sequence shown here is derived from an EMBL/GenBank/DDBJ whole genome shotgun (WGS) entry which is preliminary data.</text>
</comment>
<dbReference type="EC" id="2.7.7.65" evidence="1"/>
<dbReference type="Pfam" id="PF00990">
    <property type="entry name" value="GGDEF"/>
    <property type="match status" value="1"/>
</dbReference>
<dbReference type="NCBIfam" id="TIGR00254">
    <property type="entry name" value="GGDEF"/>
    <property type="match status" value="1"/>
</dbReference>
<evidence type="ECO:0000313" key="5">
    <source>
        <dbReference type="Proteomes" id="UP000242133"/>
    </source>
</evidence>
<protein>
    <recommendedName>
        <fullName evidence="1">diguanylate cyclase</fullName>
        <ecNumber evidence="1">2.7.7.65</ecNumber>
    </recommendedName>
</protein>
<name>A0A2P8F0K6_9GAMM</name>
<gene>
    <name evidence="4" type="ORF">CLV44_105136</name>
</gene>
<dbReference type="InterPro" id="IPR050469">
    <property type="entry name" value="Diguanylate_Cyclase"/>
</dbReference>
<sequence>MKTRALTKLLSTTATPALLLTDNSIQWHNSAFDTLAKPERQQIEHWGQHGHDELLVCHGMLFERLTADDHTLVIASGHRAPAQQRQLMQALLPQLQHGTDPFFALPQILAELLQWQSAAACKHLHDGQLSLVGHWSDGQQQPPRTLKMKHSLAAPLYDDAQTGTRVQEWEAEDTHDPLLPEQGIWLGQRIDNANGQPIGHLAVWGPGPQTSMADSIHLLQLCADLVSAWSPSAESKEPPAASFIQDRLTGLPLRDALDHALTTSEQHYRNGKDYLLALIDIDALSEINTRLGQQEGDRVLCAFADKLRHVCRPNDQLFRFGGDEFVLLLPAGSHPPPIMDRLQQINRSMSEQLGHPFNASVGLAKLDEVNGSGDELLLLADSRLQQDKRTG</sequence>
<organism evidence="4 5">
    <name type="scientific">Marinobacterium halophilum</name>
    <dbReference type="NCBI Taxonomy" id="267374"/>
    <lineage>
        <taxon>Bacteria</taxon>
        <taxon>Pseudomonadati</taxon>
        <taxon>Pseudomonadota</taxon>
        <taxon>Gammaproteobacteria</taxon>
        <taxon>Oceanospirillales</taxon>
        <taxon>Oceanospirillaceae</taxon>
        <taxon>Marinobacterium</taxon>
    </lineage>
</organism>
<dbReference type="PROSITE" id="PS50887">
    <property type="entry name" value="GGDEF"/>
    <property type="match status" value="1"/>
</dbReference>
<dbReference type="InterPro" id="IPR029787">
    <property type="entry name" value="Nucleotide_cyclase"/>
</dbReference>
<keyword evidence="5" id="KW-1185">Reference proteome</keyword>
<dbReference type="SUPFAM" id="SSF55073">
    <property type="entry name" value="Nucleotide cyclase"/>
    <property type="match status" value="1"/>
</dbReference>
<feature type="domain" description="GGDEF" evidence="3">
    <location>
        <begin position="272"/>
        <end position="391"/>
    </location>
</feature>
<evidence type="ECO:0000256" key="2">
    <source>
        <dbReference type="ARBA" id="ARBA00034247"/>
    </source>
</evidence>
<proteinExistence type="predicted"/>
<dbReference type="InterPro" id="IPR000160">
    <property type="entry name" value="GGDEF_dom"/>
</dbReference>
<evidence type="ECO:0000259" key="3">
    <source>
        <dbReference type="PROSITE" id="PS50887"/>
    </source>
</evidence>
<evidence type="ECO:0000256" key="1">
    <source>
        <dbReference type="ARBA" id="ARBA00012528"/>
    </source>
</evidence>
<accession>A0A2P8F0K6</accession>
<dbReference type="InterPro" id="IPR043128">
    <property type="entry name" value="Rev_trsase/Diguanyl_cyclase"/>
</dbReference>
<dbReference type="CDD" id="cd01949">
    <property type="entry name" value="GGDEF"/>
    <property type="match status" value="1"/>
</dbReference>
<dbReference type="EMBL" id="PYGI01000005">
    <property type="protein sequence ID" value="PSL15241.1"/>
    <property type="molecule type" value="Genomic_DNA"/>
</dbReference>